<comment type="caution">
    <text evidence="1">The sequence shown here is derived from an EMBL/GenBank/DDBJ whole genome shotgun (WGS) entry which is preliminary data.</text>
</comment>
<evidence type="ECO:0000313" key="2">
    <source>
        <dbReference type="Proteomes" id="UP000770717"/>
    </source>
</evidence>
<gene>
    <name evidence="1" type="ORF">GDO78_018496</name>
</gene>
<proteinExistence type="predicted"/>
<organism evidence="1 2">
    <name type="scientific">Eleutherodactylus coqui</name>
    <name type="common">Puerto Rican coqui</name>
    <dbReference type="NCBI Taxonomy" id="57060"/>
    <lineage>
        <taxon>Eukaryota</taxon>
        <taxon>Metazoa</taxon>
        <taxon>Chordata</taxon>
        <taxon>Craniata</taxon>
        <taxon>Vertebrata</taxon>
        <taxon>Euteleostomi</taxon>
        <taxon>Amphibia</taxon>
        <taxon>Batrachia</taxon>
        <taxon>Anura</taxon>
        <taxon>Neobatrachia</taxon>
        <taxon>Hyloidea</taxon>
        <taxon>Eleutherodactylidae</taxon>
        <taxon>Eleutherodactylinae</taxon>
        <taxon>Eleutherodactylus</taxon>
        <taxon>Eleutherodactylus</taxon>
    </lineage>
</organism>
<keyword evidence="2" id="KW-1185">Reference proteome</keyword>
<dbReference type="AlphaFoldDB" id="A0A8J6B3W9"/>
<name>A0A8J6B3W9_ELECQ</name>
<accession>A0A8J6B3W9</accession>
<sequence length="67" mass="7056">TPSSSGHHRQWLPAPIGTSSPAHCLQLAVLAKNVQSCYDVIMPPVPRSCSRCENPTSLCSPPASTGQ</sequence>
<feature type="non-terminal residue" evidence="1">
    <location>
        <position position="1"/>
    </location>
</feature>
<protein>
    <submittedName>
        <fullName evidence="1">Uncharacterized protein</fullName>
    </submittedName>
</protein>
<reference evidence="1" key="1">
    <citation type="thesis" date="2020" institute="ProQuest LLC" country="789 East Eisenhower Parkway, Ann Arbor, MI, USA">
        <title>Comparative Genomics and Chromosome Evolution.</title>
        <authorList>
            <person name="Mudd A.B."/>
        </authorList>
    </citation>
    <scope>NUCLEOTIDE SEQUENCE</scope>
    <source>
        <strain evidence="1">HN-11 Male</strain>
        <tissue evidence="1">Kidney and liver</tissue>
    </source>
</reference>
<dbReference type="EMBL" id="WNTK01031548">
    <property type="protein sequence ID" value="KAG9460986.1"/>
    <property type="molecule type" value="Genomic_DNA"/>
</dbReference>
<evidence type="ECO:0000313" key="1">
    <source>
        <dbReference type="EMBL" id="KAG9460986.1"/>
    </source>
</evidence>
<dbReference type="Proteomes" id="UP000770717">
    <property type="component" value="Unassembled WGS sequence"/>
</dbReference>